<feature type="transmembrane region" description="Helical" evidence="6">
    <location>
        <begin position="297"/>
        <end position="319"/>
    </location>
</feature>
<evidence type="ECO:0000256" key="2">
    <source>
        <dbReference type="ARBA" id="ARBA00009324"/>
    </source>
</evidence>
<evidence type="ECO:0000313" key="9">
    <source>
        <dbReference type="EMBL" id="EFJ23316.1"/>
    </source>
</evidence>
<dbReference type="HOGENOM" id="CLU_017842_2_0_1"/>
<comment type="similarity">
    <text evidence="2">Belongs to the sterol desaturase family.</text>
</comment>
<dbReference type="InterPro" id="IPR021940">
    <property type="entry name" value="CER1-like_C"/>
</dbReference>
<dbReference type="PANTHER" id="PTHR11863">
    <property type="entry name" value="STEROL DESATURASE"/>
    <property type="match status" value="1"/>
</dbReference>
<evidence type="ECO:0000259" key="8">
    <source>
        <dbReference type="Pfam" id="PF12076"/>
    </source>
</evidence>
<protein>
    <submittedName>
        <fullName evidence="9">Uncharacterized protein WAX2A-2</fullName>
    </submittedName>
</protein>
<feature type="transmembrane region" description="Helical" evidence="6">
    <location>
        <begin position="331"/>
        <end position="350"/>
    </location>
</feature>
<gene>
    <name evidence="9" type="primary">WAX2A-2</name>
    <name evidence="9" type="ORF">SELMODRAFT_103982</name>
</gene>
<dbReference type="InterPro" id="IPR006694">
    <property type="entry name" value="Fatty_acid_hydroxylase"/>
</dbReference>
<evidence type="ECO:0000259" key="7">
    <source>
        <dbReference type="Pfam" id="PF04116"/>
    </source>
</evidence>
<sequence length="628" mass="71320">MGVSTAPLADWPWETLGNLKYIMFAPFVAKAAHSHFFAARHSSTDSWWFHLVLLVLLRYLQQQAWITVSRLYFLVKKYQIQQFALSYEQVDREFHCDNHMIFQSLALAAAHVWIPAFRDLPLFNWTGLLLLVFFHVVFTEPIYYFVHRAMHSSHILFCNYHSLHHASTTPEPATAGTRTFLEELIQAALIAIPIIGVMALGGGSVVMIYAYLLSFDFFKQLGHCNFEIVPEALFKAFPPLRYLVYTPSYHSLHHTELETNFCLFMPLFDVLGGTLSKHTRAVHKSLRQGREEEVPSFVFLAHCIDILSSIHVSFVSRTFSSVPYTISLSFLYMYVFWPLGLVAFFALWAWGRVFVAYQYMLRGLHAQTWVVPRYGIHYFLPFGLDSINNIIEKAILQANEMGVKVISLAALNKNEALNGGGLLFVKKHPDLRVRVVHGNTLTAAVVLNELPAEVEEVFLTGATSKLGRAIALYLCRKGVRVLMLTSSRSRYESILSEAAAEHRRNLVHVTKYQAGQYCKRWIIGKWVTEREQGFAPVGTHFHQFVVPPVQEVRSDCTYGKLVGMKLPKDVAGVHTCEYINDRGVVAACHAGGLLHALEEWSHHEVGSIDVERIDTVWQAALSRGFTQV</sequence>
<comment type="subcellular location">
    <subcellularLocation>
        <location evidence="1">Membrane</location>
        <topology evidence="1">Multi-pass membrane protein</topology>
    </subcellularLocation>
</comment>
<feature type="transmembrane region" description="Helical" evidence="6">
    <location>
        <begin position="187"/>
        <end position="212"/>
    </location>
</feature>
<dbReference type="OrthoDB" id="408954at2759"/>
<evidence type="ECO:0000256" key="4">
    <source>
        <dbReference type="ARBA" id="ARBA00022989"/>
    </source>
</evidence>
<keyword evidence="5 6" id="KW-0472">Membrane</keyword>
<dbReference type="GO" id="GO:0005506">
    <property type="term" value="F:iron ion binding"/>
    <property type="evidence" value="ECO:0007669"/>
    <property type="project" value="InterPro"/>
</dbReference>
<dbReference type="FunCoup" id="D8RWU7">
    <property type="interactions" value="295"/>
</dbReference>
<dbReference type="InterPro" id="IPR036291">
    <property type="entry name" value="NAD(P)-bd_dom_sf"/>
</dbReference>
<feature type="transmembrane region" description="Helical" evidence="6">
    <location>
        <begin position="122"/>
        <end position="146"/>
    </location>
</feature>
<dbReference type="KEGG" id="smo:SELMODRAFT_103982"/>
<keyword evidence="3 6" id="KW-0812">Transmembrane</keyword>
<dbReference type="GeneID" id="9630054"/>
<dbReference type="AlphaFoldDB" id="D8RWU7"/>
<keyword evidence="10" id="KW-1185">Reference proteome</keyword>
<dbReference type="InterPro" id="IPR050307">
    <property type="entry name" value="Sterol_Desaturase_Related"/>
</dbReference>
<name>D8RWU7_SELML</name>
<feature type="domain" description="Fatty acid hydroxylase" evidence="7">
    <location>
        <begin position="133"/>
        <end position="274"/>
    </location>
</feature>
<dbReference type="Pfam" id="PF12076">
    <property type="entry name" value="CER1-like_C"/>
    <property type="match status" value="1"/>
</dbReference>
<dbReference type="GO" id="GO:0008610">
    <property type="term" value="P:lipid biosynthetic process"/>
    <property type="evidence" value="ECO:0007669"/>
    <property type="project" value="InterPro"/>
</dbReference>
<dbReference type="Gene3D" id="3.40.50.720">
    <property type="entry name" value="NAD(P)-binding Rossmann-like Domain"/>
    <property type="match status" value="1"/>
</dbReference>
<evidence type="ECO:0000256" key="5">
    <source>
        <dbReference type="ARBA" id="ARBA00023136"/>
    </source>
</evidence>
<evidence type="ECO:0000256" key="6">
    <source>
        <dbReference type="SAM" id="Phobius"/>
    </source>
</evidence>
<dbReference type="OMA" id="MWAWAKT"/>
<proteinExistence type="inferred from homology"/>
<organism evidence="10">
    <name type="scientific">Selaginella moellendorffii</name>
    <name type="common">Spikemoss</name>
    <dbReference type="NCBI Taxonomy" id="88036"/>
    <lineage>
        <taxon>Eukaryota</taxon>
        <taxon>Viridiplantae</taxon>
        <taxon>Streptophyta</taxon>
        <taxon>Embryophyta</taxon>
        <taxon>Tracheophyta</taxon>
        <taxon>Lycopodiopsida</taxon>
        <taxon>Selaginellales</taxon>
        <taxon>Selaginellaceae</taxon>
        <taxon>Selaginella</taxon>
    </lineage>
</organism>
<evidence type="ECO:0000256" key="1">
    <source>
        <dbReference type="ARBA" id="ARBA00004141"/>
    </source>
</evidence>
<dbReference type="SUPFAM" id="SSF51735">
    <property type="entry name" value="NAD(P)-binding Rossmann-fold domains"/>
    <property type="match status" value="1"/>
</dbReference>
<dbReference type="EMBL" id="GL377593">
    <property type="protein sequence ID" value="EFJ23316.1"/>
    <property type="molecule type" value="Genomic_DNA"/>
</dbReference>
<dbReference type="Proteomes" id="UP000001514">
    <property type="component" value="Unassembled WGS sequence"/>
</dbReference>
<accession>D8RWU7</accession>
<dbReference type="Gramene" id="EFJ23316">
    <property type="protein sequence ID" value="EFJ23316"/>
    <property type="gene ID" value="SELMODRAFT_103982"/>
</dbReference>
<keyword evidence="4 6" id="KW-1133">Transmembrane helix</keyword>
<dbReference type="Pfam" id="PF04116">
    <property type="entry name" value="FA_hydroxylase"/>
    <property type="match status" value="1"/>
</dbReference>
<dbReference type="InParanoid" id="D8RWU7"/>
<reference evidence="9 10" key="1">
    <citation type="journal article" date="2011" name="Science">
        <title>The Selaginella genome identifies genetic changes associated with the evolution of vascular plants.</title>
        <authorList>
            <person name="Banks J.A."/>
            <person name="Nishiyama T."/>
            <person name="Hasebe M."/>
            <person name="Bowman J.L."/>
            <person name="Gribskov M."/>
            <person name="dePamphilis C."/>
            <person name="Albert V.A."/>
            <person name="Aono N."/>
            <person name="Aoyama T."/>
            <person name="Ambrose B.A."/>
            <person name="Ashton N.W."/>
            <person name="Axtell M.J."/>
            <person name="Barker E."/>
            <person name="Barker M.S."/>
            <person name="Bennetzen J.L."/>
            <person name="Bonawitz N.D."/>
            <person name="Chapple C."/>
            <person name="Cheng C."/>
            <person name="Correa L.G."/>
            <person name="Dacre M."/>
            <person name="DeBarry J."/>
            <person name="Dreyer I."/>
            <person name="Elias M."/>
            <person name="Engstrom E.M."/>
            <person name="Estelle M."/>
            <person name="Feng L."/>
            <person name="Finet C."/>
            <person name="Floyd S.K."/>
            <person name="Frommer W.B."/>
            <person name="Fujita T."/>
            <person name="Gramzow L."/>
            <person name="Gutensohn M."/>
            <person name="Harholt J."/>
            <person name="Hattori M."/>
            <person name="Heyl A."/>
            <person name="Hirai T."/>
            <person name="Hiwatashi Y."/>
            <person name="Ishikawa M."/>
            <person name="Iwata M."/>
            <person name="Karol K.G."/>
            <person name="Koehler B."/>
            <person name="Kolukisaoglu U."/>
            <person name="Kubo M."/>
            <person name="Kurata T."/>
            <person name="Lalonde S."/>
            <person name="Li K."/>
            <person name="Li Y."/>
            <person name="Litt A."/>
            <person name="Lyons E."/>
            <person name="Manning G."/>
            <person name="Maruyama T."/>
            <person name="Michael T.P."/>
            <person name="Mikami K."/>
            <person name="Miyazaki S."/>
            <person name="Morinaga S."/>
            <person name="Murata T."/>
            <person name="Mueller-Roeber B."/>
            <person name="Nelson D.R."/>
            <person name="Obara M."/>
            <person name="Oguri Y."/>
            <person name="Olmstead R.G."/>
            <person name="Onodera N."/>
            <person name="Petersen B.L."/>
            <person name="Pils B."/>
            <person name="Prigge M."/>
            <person name="Rensing S.A."/>
            <person name="Riano-Pachon D.M."/>
            <person name="Roberts A.W."/>
            <person name="Sato Y."/>
            <person name="Scheller H.V."/>
            <person name="Schulz B."/>
            <person name="Schulz C."/>
            <person name="Shakirov E.V."/>
            <person name="Shibagaki N."/>
            <person name="Shinohara N."/>
            <person name="Shippen D.E."/>
            <person name="Soerensen I."/>
            <person name="Sotooka R."/>
            <person name="Sugimoto N."/>
            <person name="Sugita M."/>
            <person name="Sumikawa N."/>
            <person name="Tanurdzic M."/>
            <person name="Theissen G."/>
            <person name="Ulvskov P."/>
            <person name="Wakazuki S."/>
            <person name="Weng J.K."/>
            <person name="Willats W.W."/>
            <person name="Wipf D."/>
            <person name="Wolf P.G."/>
            <person name="Yang L."/>
            <person name="Zimmer A.D."/>
            <person name="Zhu Q."/>
            <person name="Mitros T."/>
            <person name="Hellsten U."/>
            <person name="Loque D."/>
            <person name="Otillar R."/>
            <person name="Salamov A."/>
            <person name="Schmutz J."/>
            <person name="Shapiro H."/>
            <person name="Lindquist E."/>
            <person name="Lucas S."/>
            <person name="Rokhsar D."/>
            <person name="Grigoriev I.V."/>
        </authorList>
    </citation>
    <scope>NUCLEOTIDE SEQUENCE [LARGE SCALE GENOMIC DNA]</scope>
</reference>
<feature type="domain" description="Very-long-chain aldehyde decarbonylase CER1-like C-terminal" evidence="8">
    <location>
        <begin position="457"/>
        <end position="626"/>
    </location>
</feature>
<dbReference type="GO" id="GO:0016491">
    <property type="term" value="F:oxidoreductase activity"/>
    <property type="evidence" value="ECO:0007669"/>
    <property type="project" value="InterPro"/>
</dbReference>
<dbReference type="GO" id="GO:0016020">
    <property type="term" value="C:membrane"/>
    <property type="evidence" value="ECO:0007669"/>
    <property type="project" value="UniProtKB-SubCell"/>
</dbReference>
<evidence type="ECO:0000313" key="10">
    <source>
        <dbReference type="Proteomes" id="UP000001514"/>
    </source>
</evidence>
<evidence type="ECO:0000256" key="3">
    <source>
        <dbReference type="ARBA" id="ARBA00022692"/>
    </source>
</evidence>
<dbReference type="eggNOG" id="ENOG502QQ3D">
    <property type="taxonomic scope" value="Eukaryota"/>
</dbReference>